<dbReference type="Proteomes" id="UP000187429">
    <property type="component" value="Unassembled WGS sequence"/>
</dbReference>
<evidence type="ECO:0000313" key="1">
    <source>
        <dbReference type="EMBL" id="OMJ27636.1"/>
    </source>
</evidence>
<name>A0A1R1YLN6_9FUNG</name>
<protein>
    <submittedName>
        <fullName evidence="1">Uncharacterized protein</fullName>
    </submittedName>
</protein>
<dbReference type="AlphaFoldDB" id="A0A1R1YLN6"/>
<dbReference type="OrthoDB" id="10254377at2759"/>
<keyword evidence="2" id="KW-1185">Reference proteome</keyword>
<sequence length="757" mass="86395">MSNFFLLPPNLRKPQPSIYTSENNETEFFNAKMALERLDIVFKDLELSASALPPIIKQRFNKDSYHLPDKVEENLNIPQFNYSPLYIPLSSLIKSMIILASASNKNKENDNIIEKNIFKSPNTSFSGHSTDIESIKNIINPKADLACTINSNNDNDLNENIPSAKHLSDKYKSSTLNPENSFSLKKRALEISKHIKQIESRPIINWDIQHVSREISKINYSLFRDFVGSLCSSYGHEFSESAELNSILNFTIPNVDILKKGFHFAKYLEHSVVQQIIAYTFNYDNKSFISKSDTSPALVKNKSTTSISSKLTHDDDPAAQKIKHSLFSTIDNYFMDLAIVLLECYNDFNGGTAILKALTRPEIVRLRNFFSCNVYNLNKLLYNYPWVSLDCDPNSSNFQNHKENYGYNVYINRIDSVSSNSLPLLYSNGSVLIKLNNFNSKSANPQKPNSPCNFESKYKSLIKGLNISVSEKPEIYNTSSPDNTSSINHHNTFVKKHTNMVIHASPFIEYHLANLQRLSKVNNGSYKQNYAYNNSFKRQPTSSSSDKISQEISFFYNCFRTIDSHQSLKISKFSESLSSLKNILASKNEPRSESPSFSIFHSNTNETSELASVKWYYLVNTSSFKKFNILRDISPDFYNMQNSSLEHYLLSRPFLNTPQLRNISFSLLNISIADESLNWENKDHILFPQANFSSSPYNSFNTDISSRYLSPTDNRLSNQRYSDNPDSCSLSYTESHFSSPSCSLTSDFVDAQRISQF</sequence>
<comment type="caution">
    <text evidence="1">The sequence shown here is derived from an EMBL/GenBank/DDBJ whole genome shotgun (WGS) entry which is preliminary data.</text>
</comment>
<reference evidence="2" key="1">
    <citation type="submission" date="2017-01" db="EMBL/GenBank/DDBJ databases">
        <authorList>
            <person name="Wang Y."/>
            <person name="White M."/>
            <person name="Kvist S."/>
            <person name="Moncalvo J.-M."/>
        </authorList>
    </citation>
    <scope>NUCLEOTIDE SEQUENCE [LARGE SCALE GENOMIC DNA]</scope>
    <source>
        <strain evidence="2">ID-206-W2</strain>
    </source>
</reference>
<dbReference type="EMBL" id="LSSM01000901">
    <property type="protein sequence ID" value="OMJ27636.1"/>
    <property type="molecule type" value="Genomic_DNA"/>
</dbReference>
<gene>
    <name evidence="1" type="ORF">AYI69_g2923</name>
</gene>
<proteinExistence type="predicted"/>
<organism evidence="1 2">
    <name type="scientific">Smittium culicis</name>
    <dbReference type="NCBI Taxonomy" id="133412"/>
    <lineage>
        <taxon>Eukaryota</taxon>
        <taxon>Fungi</taxon>
        <taxon>Fungi incertae sedis</taxon>
        <taxon>Zoopagomycota</taxon>
        <taxon>Kickxellomycotina</taxon>
        <taxon>Harpellomycetes</taxon>
        <taxon>Harpellales</taxon>
        <taxon>Legeriomycetaceae</taxon>
        <taxon>Smittium</taxon>
    </lineage>
</organism>
<accession>A0A1R1YLN6</accession>
<evidence type="ECO:0000313" key="2">
    <source>
        <dbReference type="Proteomes" id="UP000187429"/>
    </source>
</evidence>